<dbReference type="Proteomes" id="UP000054630">
    <property type="component" value="Unassembled WGS sequence"/>
</dbReference>
<organism evidence="1 2">
    <name type="scientific">Trichinella nelsoni</name>
    <dbReference type="NCBI Taxonomy" id="6336"/>
    <lineage>
        <taxon>Eukaryota</taxon>
        <taxon>Metazoa</taxon>
        <taxon>Ecdysozoa</taxon>
        <taxon>Nematoda</taxon>
        <taxon>Enoplea</taxon>
        <taxon>Dorylaimia</taxon>
        <taxon>Trichinellida</taxon>
        <taxon>Trichinellidae</taxon>
        <taxon>Trichinella</taxon>
    </lineage>
</organism>
<accession>A0A0V0RFD0</accession>
<protein>
    <submittedName>
        <fullName evidence="1">Uncharacterized protein</fullName>
    </submittedName>
</protein>
<evidence type="ECO:0000313" key="1">
    <source>
        <dbReference type="EMBL" id="KRX13195.1"/>
    </source>
</evidence>
<comment type="caution">
    <text evidence="1">The sequence shown here is derived from an EMBL/GenBank/DDBJ whole genome shotgun (WGS) entry which is preliminary data.</text>
</comment>
<keyword evidence="2" id="KW-1185">Reference proteome</keyword>
<name>A0A0V0RFD0_9BILA</name>
<sequence length="70" mass="8294">LQLRVIYYQLRECCLSDVYRDSYTGASELMMKEYDDDVSDVYQQHSCYRRSSVAEALYFLPFNFIAVVCL</sequence>
<gene>
    <name evidence="1" type="ORF">T07_12525</name>
</gene>
<reference evidence="1 2" key="1">
    <citation type="submission" date="2015-01" db="EMBL/GenBank/DDBJ databases">
        <title>Evolution of Trichinella species and genotypes.</title>
        <authorList>
            <person name="Korhonen P.K."/>
            <person name="Edoardo P."/>
            <person name="Giuseppe L.R."/>
            <person name="Gasser R.B."/>
        </authorList>
    </citation>
    <scope>NUCLEOTIDE SEQUENCE [LARGE SCALE GENOMIC DNA]</scope>
    <source>
        <strain evidence="1">ISS37</strain>
    </source>
</reference>
<proteinExistence type="predicted"/>
<dbReference type="AlphaFoldDB" id="A0A0V0RFD0"/>
<evidence type="ECO:0000313" key="2">
    <source>
        <dbReference type="Proteomes" id="UP000054630"/>
    </source>
</evidence>
<dbReference type="OrthoDB" id="10438266at2759"/>
<feature type="non-terminal residue" evidence="1">
    <location>
        <position position="1"/>
    </location>
</feature>
<dbReference type="EMBL" id="JYDL01000216">
    <property type="protein sequence ID" value="KRX13195.1"/>
    <property type="molecule type" value="Genomic_DNA"/>
</dbReference>